<reference evidence="1 2" key="1">
    <citation type="submission" date="2021-03" db="EMBL/GenBank/DDBJ databases">
        <title>Genomic Encyclopedia of Type Strains, Phase IV (KMG-IV): sequencing the most valuable type-strain genomes for metagenomic binning, comparative biology and taxonomic classification.</title>
        <authorList>
            <person name="Goeker M."/>
        </authorList>
    </citation>
    <scope>NUCLEOTIDE SEQUENCE [LARGE SCALE GENOMIC DNA]</scope>
    <source>
        <strain evidence="1 2">DSM 24004</strain>
    </source>
</reference>
<gene>
    <name evidence="1" type="ORF">J2Z76_000462</name>
</gene>
<dbReference type="CDD" id="cd01029">
    <property type="entry name" value="TOPRIM_primases"/>
    <property type="match status" value="1"/>
</dbReference>
<dbReference type="Gene3D" id="3.40.1360.10">
    <property type="match status" value="1"/>
</dbReference>
<dbReference type="EMBL" id="JAGGKS010000001">
    <property type="protein sequence ID" value="MBP1924609.1"/>
    <property type="molecule type" value="Genomic_DNA"/>
</dbReference>
<evidence type="ECO:0008006" key="3">
    <source>
        <dbReference type="Google" id="ProtNLM"/>
    </source>
</evidence>
<keyword evidence="2" id="KW-1185">Reference proteome</keyword>
<dbReference type="RefSeq" id="WP_209510359.1">
    <property type="nucleotide sequence ID" value="NZ_JAGGKS010000001.1"/>
</dbReference>
<protein>
    <recommendedName>
        <fullName evidence="3">Toprim domain-containing protein</fullName>
    </recommendedName>
</protein>
<evidence type="ECO:0000313" key="2">
    <source>
        <dbReference type="Proteomes" id="UP001519342"/>
    </source>
</evidence>
<accession>A0ABS4GAB6</accession>
<comment type="caution">
    <text evidence="1">The sequence shown here is derived from an EMBL/GenBank/DDBJ whole genome shotgun (WGS) entry which is preliminary data.</text>
</comment>
<dbReference type="Proteomes" id="UP001519342">
    <property type="component" value="Unassembled WGS sequence"/>
</dbReference>
<proteinExistence type="predicted"/>
<name>A0ABS4GAB6_9FIRM</name>
<dbReference type="InterPro" id="IPR034154">
    <property type="entry name" value="TOPRIM_DnaG/twinkle"/>
</dbReference>
<evidence type="ECO:0000313" key="1">
    <source>
        <dbReference type="EMBL" id="MBP1924609.1"/>
    </source>
</evidence>
<organism evidence="1 2">
    <name type="scientific">Sedimentibacter acidaminivorans</name>
    <dbReference type="NCBI Taxonomy" id="913099"/>
    <lineage>
        <taxon>Bacteria</taxon>
        <taxon>Bacillati</taxon>
        <taxon>Bacillota</taxon>
        <taxon>Tissierellia</taxon>
        <taxon>Sedimentibacter</taxon>
    </lineage>
</organism>
<sequence length="878" mass="101550">MFDYDKMFDAILPLLQDKKKNFNSKDKENYSFKCTHHQDKTASAYIALKSDGGIVAGCRTCGSSYGLNTMLADLGLNKMDFIEKDETYYSKENLIAYIRENNVGNVTKDENTGVWVVDKDYKFDNAYFYTDERGTLVSVKIKYKLINHVADKKPKRFIQRVIRENKIIAASTETVDQLPKQYIYNAAAVQNAIRKGYYIYLVEGEKDADTLIYNGLAATSFATGAGSMFDDYKSQLRGAKLVLLGDFDGPGRNHVEKCRNFLFDDVEKMYIVEYLPELSKVPGSKLDVTDWLNAGHNVKELTDYVFDSCLDVKNTYKLQEHKDFSYGIWKCTDGKEDAKNKKQLTNFVIDGINIINRVDTEEEYFEMIIRTQDNRTLKRRGSILVFNDVRKFRDFLNSSDLVFRGSIDVLIDLKEWCFKYKKRDTTTAYDVGGIRLINGEWRFVTSLGSFDNNFIYDQANIYYEDDDFEKFKDLELPTKEEIIEVYDSLLSFNKSEVVYTVLGHVGAMLLNGKYEELDIKLNHLAVFGEAGAGKNTIVENIIQPLMNFDNMAMMKDVTNFAFLRESSRNKTLPFIIDEYKPSYFQEKKNQELSNFFRNAYDRNSSIRGNRNLQTIKITPVRPIVIMGEEGYWQDETALMERSDIVYISRANKDDGTLVAIRNLIKHKKILNKIGKLLVKEALEIDINSFEKFRNSCIKLVDFKDRPLNTFINEVQGLNLIRKSFKRYGIELDVKLGAEYIANNIINNILQNRRETKSQVENMFELLDEMISNGFGLKDGLRVDKDDECVYIYIPIIYPAIKKYIRDFNREAGVLSKNDFIKQLKGSKYLLDKSVMNIRINNKVKKSYKLDLNLLDDLGLDNICMFEPVSEENGEQIPF</sequence>